<dbReference type="InParanoid" id="Q9X2B0"/>
<accession>G4FGH7</accession>
<dbReference type="EnsemblBacteria" id="AAD36853">
    <property type="protein sequence ID" value="AAD36853"/>
    <property type="gene ID" value="TM_1790"/>
</dbReference>
<dbReference type="KEGG" id="tmw:THMA_1835"/>
<dbReference type="KEGG" id="tma:TM1790"/>
<dbReference type="AlphaFoldDB" id="Q9X2B0"/>
<organism evidence="1 2">
    <name type="scientific">Thermotoga maritima (strain ATCC 43589 / DSM 3109 / JCM 10099 / NBRC 100826 / MSB8)</name>
    <dbReference type="NCBI Taxonomy" id="243274"/>
    <lineage>
        <taxon>Bacteria</taxon>
        <taxon>Thermotogati</taxon>
        <taxon>Thermotogota</taxon>
        <taxon>Thermotogae</taxon>
        <taxon>Thermotogales</taxon>
        <taxon>Thermotogaceae</taxon>
        <taxon>Thermotoga</taxon>
    </lineage>
</organism>
<gene>
    <name evidence="1" type="ordered locus">TM_1790</name>
</gene>
<dbReference type="KEGG" id="tmi:THEMA_05245"/>
<evidence type="ECO:0000313" key="2">
    <source>
        <dbReference type="Proteomes" id="UP000008183"/>
    </source>
</evidence>
<reference evidence="1 2" key="1">
    <citation type="journal article" date="1999" name="Nature">
        <title>Evidence for lateral gene transfer between Archaea and Bacteria from genome sequence of Thermotoga maritima.</title>
        <authorList>
            <person name="Nelson K.E."/>
            <person name="Clayton R.A."/>
            <person name="Gill S.R."/>
            <person name="Gwinn M.L."/>
            <person name="Dodson R.J."/>
            <person name="Haft D.H."/>
            <person name="Hickey E.K."/>
            <person name="Peterson J.D."/>
            <person name="Nelson W.C."/>
            <person name="Ketchum K.A."/>
            <person name="McDonald L."/>
            <person name="Utterback T.R."/>
            <person name="Malek J.A."/>
            <person name="Linher K.D."/>
            <person name="Garrett M.M."/>
            <person name="Stewart A.M."/>
            <person name="Cotton M.D."/>
            <person name="Pratt M.S."/>
            <person name="Phillips C.A."/>
            <person name="Richardson D."/>
            <person name="Heidelberg J."/>
            <person name="Sutton G.G."/>
            <person name="Fleischmann R.D."/>
            <person name="White O."/>
            <person name="Salzberg S.L."/>
            <person name="Smith H.O."/>
            <person name="Venter J.C."/>
            <person name="Fraser C.M."/>
        </authorList>
    </citation>
    <scope>NUCLEOTIDE SEQUENCE [LARGE SCALE GENOMIC DNA]</scope>
    <source>
        <strain evidence="2">ATCC 43589 / DSM 3109 / JCM 10099 / NBRC 100826 / MSB8</strain>
    </source>
</reference>
<dbReference type="EMBL" id="AE000512">
    <property type="protein sequence ID" value="AAD36853.1"/>
    <property type="molecule type" value="Genomic_DNA"/>
</dbReference>
<keyword evidence="2" id="KW-1185">Reference proteome</keyword>
<dbReference type="Proteomes" id="UP000008183">
    <property type="component" value="Chromosome"/>
</dbReference>
<evidence type="ECO:0000313" key="1">
    <source>
        <dbReference type="EMBL" id="AAD36853.1"/>
    </source>
</evidence>
<dbReference type="OrthoDB" id="9944389at2"/>
<protein>
    <submittedName>
        <fullName evidence="1">Uncharacterized protein</fullName>
    </submittedName>
</protein>
<dbReference type="KEGG" id="tmm:Tmari_1799"/>
<sequence length="139" mass="16115">MISNKTRRRIRNELLPFVGKRVSVRGKIKAFGTTRSPFSKKPTILITNVTVRYLDKKVKVDHLWVAIKRIPENMDIAVGDVVSFEADVVKYKLLPDFKTKDDILHPRYNYGVENPKSFKIIKRTAEPSMTLRDAFLRVL</sequence>
<dbReference type="PIR" id="A72212">
    <property type="entry name" value="A72212"/>
</dbReference>
<proteinExistence type="predicted"/>
<accession>Q9X2B0</accession>
<name>Q9X2B0_THEMA</name>
<dbReference type="PaxDb" id="243274-THEMA_05245"/>
<dbReference type="PATRIC" id="fig|243274.17.peg.1799"/>